<dbReference type="RefSeq" id="WP_109014656.1">
    <property type="nucleotide sequence ID" value="NZ_BDOQ01000003.1"/>
</dbReference>
<reference evidence="1 2" key="1">
    <citation type="journal article" date="2018" name="Environ. Microbiol.">
        <title>Isolation and genomic characterization of Novimethylophilus kurashikiensis gen. nov. sp. nov., a new lanthanide-dependent methylotrophic species of Methylophilaceae.</title>
        <authorList>
            <person name="Lv H."/>
            <person name="Sahin N."/>
            <person name="Tani A."/>
        </authorList>
    </citation>
    <scope>NUCLEOTIDE SEQUENCE [LARGE SCALE GENOMIC DNA]</scope>
    <source>
        <strain evidence="1 2">La2-4</strain>
    </source>
</reference>
<organism evidence="1 2">
    <name type="scientific">Novimethylophilus kurashikiensis</name>
    <dbReference type="NCBI Taxonomy" id="1825523"/>
    <lineage>
        <taxon>Bacteria</taxon>
        <taxon>Pseudomonadati</taxon>
        <taxon>Pseudomonadota</taxon>
        <taxon>Betaproteobacteria</taxon>
        <taxon>Nitrosomonadales</taxon>
        <taxon>Methylophilaceae</taxon>
        <taxon>Novimethylophilus</taxon>
    </lineage>
</organism>
<evidence type="ECO:0000313" key="1">
    <source>
        <dbReference type="EMBL" id="GBG13455.1"/>
    </source>
</evidence>
<proteinExistence type="predicted"/>
<protein>
    <submittedName>
        <fullName evidence="1">RND transporter</fullName>
    </submittedName>
</protein>
<keyword evidence="2" id="KW-1185">Reference proteome</keyword>
<dbReference type="OrthoDB" id="8535964at2"/>
<accession>A0A2R5F5N1</accession>
<evidence type="ECO:0000313" key="2">
    <source>
        <dbReference type="Proteomes" id="UP000245081"/>
    </source>
</evidence>
<dbReference type="Proteomes" id="UP000245081">
    <property type="component" value="Unassembled WGS sequence"/>
</dbReference>
<sequence>MTLMTLGLLVVFASVLGWMYWRNRRDTLSARGHLLNECAQLLEGAVITRNEAGYAMLEGRYRGYPVRLTLEEDHIAPRKIPSLWLHVTVEGRNSAWGTLDMLVRPQNIEFYSPSWHWDGSVEPLPNWPTHALYKTCSTPPDLKLIDPAVRLFFADEKAKELLLTPQRLRMTYQAKQAERGDYLLLRATTFDAQPLPSQAIAGLVDQAVQLRCKLEGATA</sequence>
<gene>
    <name evidence="1" type="ORF">NMK_1002</name>
</gene>
<comment type="caution">
    <text evidence="1">The sequence shown here is derived from an EMBL/GenBank/DDBJ whole genome shotgun (WGS) entry which is preliminary data.</text>
</comment>
<dbReference type="AlphaFoldDB" id="A0A2R5F5N1"/>
<dbReference type="EMBL" id="BDOQ01000003">
    <property type="protein sequence ID" value="GBG13455.1"/>
    <property type="molecule type" value="Genomic_DNA"/>
</dbReference>
<name>A0A2R5F5N1_9PROT</name>